<comment type="caution">
    <text evidence="3">The sequence shown here is derived from an EMBL/GenBank/DDBJ whole genome shotgun (WGS) entry which is preliminary data.</text>
</comment>
<organism evidence="3 4">
    <name type="scientific">Micromonospora zhanjiangensis</name>
    <dbReference type="NCBI Taxonomy" id="1522057"/>
    <lineage>
        <taxon>Bacteria</taxon>
        <taxon>Bacillati</taxon>
        <taxon>Actinomycetota</taxon>
        <taxon>Actinomycetes</taxon>
        <taxon>Micromonosporales</taxon>
        <taxon>Micromonosporaceae</taxon>
        <taxon>Micromonospora</taxon>
    </lineage>
</organism>
<dbReference type="PROSITE" id="PS51186">
    <property type="entry name" value="GNAT"/>
    <property type="match status" value="1"/>
</dbReference>
<evidence type="ECO:0000313" key="3">
    <source>
        <dbReference type="EMBL" id="MFC4107363.1"/>
    </source>
</evidence>
<proteinExistence type="predicted"/>
<dbReference type="GO" id="GO:0016746">
    <property type="term" value="F:acyltransferase activity"/>
    <property type="evidence" value="ECO:0007669"/>
    <property type="project" value="UniProtKB-KW"/>
</dbReference>
<feature type="compositionally biased region" description="Basic and acidic residues" evidence="1">
    <location>
        <begin position="210"/>
        <end position="232"/>
    </location>
</feature>
<dbReference type="EMBL" id="JBHSBN010000009">
    <property type="protein sequence ID" value="MFC4107363.1"/>
    <property type="molecule type" value="Genomic_DNA"/>
</dbReference>
<dbReference type="Proteomes" id="UP001595868">
    <property type="component" value="Unassembled WGS sequence"/>
</dbReference>
<dbReference type="Gene3D" id="3.40.630.30">
    <property type="match status" value="1"/>
</dbReference>
<dbReference type="EC" id="2.3.-.-" evidence="3"/>
<dbReference type="InterPro" id="IPR000182">
    <property type="entry name" value="GNAT_dom"/>
</dbReference>
<protein>
    <submittedName>
        <fullName evidence="3">GNAT family N-acetyltransferase</fullName>
        <ecNumber evidence="3">2.3.-.-</ecNumber>
    </submittedName>
</protein>
<dbReference type="PANTHER" id="PTHR43610:SF1">
    <property type="entry name" value="N-ACETYLTRANSFERASE DOMAIN-CONTAINING PROTEIN"/>
    <property type="match status" value="1"/>
</dbReference>
<name>A0ABV8KMN0_9ACTN</name>
<feature type="domain" description="N-acetyltransferase" evidence="2">
    <location>
        <begin position="17"/>
        <end position="182"/>
    </location>
</feature>
<evidence type="ECO:0000256" key="1">
    <source>
        <dbReference type="SAM" id="MobiDB-lite"/>
    </source>
</evidence>
<dbReference type="InterPro" id="IPR016181">
    <property type="entry name" value="Acyl_CoA_acyltransferase"/>
</dbReference>
<dbReference type="RefSeq" id="WP_377546173.1">
    <property type="nucleotide sequence ID" value="NZ_JBHSBN010000009.1"/>
</dbReference>
<evidence type="ECO:0000313" key="4">
    <source>
        <dbReference type="Proteomes" id="UP001595868"/>
    </source>
</evidence>
<accession>A0ABV8KMN0</accession>
<dbReference type="PANTHER" id="PTHR43610">
    <property type="entry name" value="BLL6696 PROTEIN"/>
    <property type="match status" value="1"/>
</dbReference>
<dbReference type="Pfam" id="PF13302">
    <property type="entry name" value="Acetyltransf_3"/>
    <property type="match status" value="1"/>
</dbReference>
<keyword evidence="3" id="KW-0012">Acyltransferase</keyword>
<reference evidence="4" key="1">
    <citation type="journal article" date="2019" name="Int. J. Syst. Evol. Microbiol.">
        <title>The Global Catalogue of Microorganisms (GCM) 10K type strain sequencing project: providing services to taxonomists for standard genome sequencing and annotation.</title>
        <authorList>
            <consortium name="The Broad Institute Genomics Platform"/>
            <consortium name="The Broad Institute Genome Sequencing Center for Infectious Disease"/>
            <person name="Wu L."/>
            <person name="Ma J."/>
        </authorList>
    </citation>
    <scope>NUCLEOTIDE SEQUENCE [LARGE SCALE GENOMIC DNA]</scope>
    <source>
        <strain evidence="4">2902at01</strain>
    </source>
</reference>
<keyword evidence="4" id="KW-1185">Reference proteome</keyword>
<feature type="region of interest" description="Disordered" evidence="1">
    <location>
        <begin position="210"/>
        <end position="248"/>
    </location>
</feature>
<gene>
    <name evidence="3" type="ORF">ACFOX0_15710</name>
</gene>
<evidence type="ECO:0000259" key="2">
    <source>
        <dbReference type="PROSITE" id="PS51186"/>
    </source>
</evidence>
<dbReference type="SUPFAM" id="SSF55729">
    <property type="entry name" value="Acyl-CoA N-acyltransferases (Nat)"/>
    <property type="match status" value="1"/>
</dbReference>
<keyword evidence="3" id="KW-0808">Transferase</keyword>
<feature type="compositionally biased region" description="Basic and acidic residues" evidence="1">
    <location>
        <begin position="239"/>
        <end position="248"/>
    </location>
</feature>
<sequence>MPFPNSLTAPVLEGDLVRLEPLDHRHAADLSAAAEEDRSSYRFTWVPAAAEVGAYIDAQLTRAAAGTLLPYAQVAKASGRAVGATAYWDPRCWPGRDALYAVEVGFTWLAASAQGTGLNAEAKLLLFTNAFEAWAVARVDLKTDARNEISRNAIERTGARFEGVLRSWSRSWAPGEEGLLRDSAMYSIVESEWEACRALLQTRVSTARTAESKTRRLAERRDPAAHRHERAQAETVGSDEPRGRRPSR</sequence>